<dbReference type="PROSITE" id="PS50088">
    <property type="entry name" value="ANK_REPEAT"/>
    <property type="match status" value="2"/>
</dbReference>
<comment type="caution">
    <text evidence="5">The sequence shown here is derived from an EMBL/GenBank/DDBJ whole genome shotgun (WGS) entry which is preliminary data.</text>
</comment>
<feature type="repeat" description="ANK" evidence="3">
    <location>
        <begin position="57"/>
        <end position="89"/>
    </location>
</feature>
<dbReference type="SMART" id="SM00248">
    <property type="entry name" value="ANK"/>
    <property type="match status" value="2"/>
</dbReference>
<sequence length="118" mass="12608">MLSWFLAGIADDCGLTPLHFAAASRSLPVCQILLDCGASLTAVSTAASYDTTLPCNAGMTPLHIAAMSNLFKVVHLLLTVWNNHSVQEKLRHWSPSTSNSGAANKRVRSSDGVSRSIR</sequence>
<dbReference type="PANTHER" id="PTHR24203:SF45">
    <property type="entry name" value="ANKYRIN REPEAT DOMAIN 6"/>
    <property type="match status" value="1"/>
</dbReference>
<evidence type="ECO:0000256" key="1">
    <source>
        <dbReference type="ARBA" id="ARBA00022737"/>
    </source>
</evidence>
<dbReference type="Gene3D" id="1.25.40.20">
    <property type="entry name" value="Ankyrin repeat-containing domain"/>
    <property type="match status" value="1"/>
</dbReference>
<dbReference type="Pfam" id="PF12796">
    <property type="entry name" value="Ank_2"/>
    <property type="match status" value="1"/>
</dbReference>
<dbReference type="AlphaFoldDB" id="A0A250XQH6"/>
<protein>
    <submittedName>
        <fullName evidence="5">Uncharacterized protein</fullName>
    </submittedName>
</protein>
<keyword evidence="6" id="KW-1185">Reference proteome</keyword>
<dbReference type="OrthoDB" id="10064100at2759"/>
<accession>A0A250XQH6</accession>
<organism evidence="5 6">
    <name type="scientific">Chlamydomonas eustigma</name>
    <dbReference type="NCBI Taxonomy" id="1157962"/>
    <lineage>
        <taxon>Eukaryota</taxon>
        <taxon>Viridiplantae</taxon>
        <taxon>Chlorophyta</taxon>
        <taxon>core chlorophytes</taxon>
        <taxon>Chlorophyceae</taxon>
        <taxon>CS clade</taxon>
        <taxon>Chlamydomonadales</taxon>
        <taxon>Chlamydomonadaceae</taxon>
        <taxon>Chlamydomonas</taxon>
    </lineage>
</organism>
<evidence type="ECO:0000256" key="2">
    <source>
        <dbReference type="ARBA" id="ARBA00023043"/>
    </source>
</evidence>
<feature type="repeat" description="ANK" evidence="3">
    <location>
        <begin position="13"/>
        <end position="45"/>
    </location>
</feature>
<evidence type="ECO:0000256" key="3">
    <source>
        <dbReference type="PROSITE-ProRule" id="PRU00023"/>
    </source>
</evidence>
<dbReference type="InterPro" id="IPR036770">
    <property type="entry name" value="Ankyrin_rpt-contain_sf"/>
</dbReference>
<keyword evidence="1" id="KW-0677">Repeat</keyword>
<name>A0A250XQH6_9CHLO</name>
<evidence type="ECO:0000256" key="4">
    <source>
        <dbReference type="SAM" id="MobiDB-lite"/>
    </source>
</evidence>
<dbReference type="SUPFAM" id="SSF48403">
    <property type="entry name" value="Ankyrin repeat"/>
    <property type="match status" value="1"/>
</dbReference>
<evidence type="ECO:0000313" key="6">
    <source>
        <dbReference type="Proteomes" id="UP000232323"/>
    </source>
</evidence>
<dbReference type="PANTHER" id="PTHR24203">
    <property type="entry name" value="ANKYRIN REPEAT FAMILY PROTEIN"/>
    <property type="match status" value="1"/>
</dbReference>
<dbReference type="PROSITE" id="PS50297">
    <property type="entry name" value="ANK_REP_REGION"/>
    <property type="match status" value="2"/>
</dbReference>
<gene>
    <name evidence="5" type="ORF">CEUSTIGMA_g12629.t1</name>
</gene>
<dbReference type="EMBL" id="BEGY01000155">
    <property type="protein sequence ID" value="GAX85209.1"/>
    <property type="molecule type" value="Genomic_DNA"/>
</dbReference>
<dbReference type="Proteomes" id="UP000232323">
    <property type="component" value="Unassembled WGS sequence"/>
</dbReference>
<feature type="region of interest" description="Disordered" evidence="4">
    <location>
        <begin position="91"/>
        <end position="118"/>
    </location>
</feature>
<proteinExistence type="predicted"/>
<evidence type="ECO:0000313" key="5">
    <source>
        <dbReference type="EMBL" id="GAX85209.1"/>
    </source>
</evidence>
<keyword evidence="2 3" id="KW-0040">ANK repeat</keyword>
<reference evidence="5 6" key="1">
    <citation type="submission" date="2017-08" db="EMBL/GenBank/DDBJ databases">
        <title>Acidophilic green algal genome provides insights into adaptation to an acidic environment.</title>
        <authorList>
            <person name="Hirooka S."/>
            <person name="Hirose Y."/>
            <person name="Kanesaki Y."/>
            <person name="Higuchi S."/>
            <person name="Fujiwara T."/>
            <person name="Onuma R."/>
            <person name="Era A."/>
            <person name="Ohbayashi R."/>
            <person name="Uzuka A."/>
            <person name="Nozaki H."/>
            <person name="Yoshikawa H."/>
            <person name="Miyagishima S.Y."/>
        </authorList>
    </citation>
    <scope>NUCLEOTIDE SEQUENCE [LARGE SCALE GENOMIC DNA]</scope>
    <source>
        <strain evidence="5 6">NIES-2499</strain>
    </source>
</reference>
<dbReference type="InterPro" id="IPR002110">
    <property type="entry name" value="Ankyrin_rpt"/>
</dbReference>